<name>A0A6L9EF41_9FLAO</name>
<organism evidence="1 2">
    <name type="scientific">Poritiphilus flavus</name>
    <dbReference type="NCBI Taxonomy" id="2697053"/>
    <lineage>
        <taxon>Bacteria</taxon>
        <taxon>Pseudomonadati</taxon>
        <taxon>Bacteroidota</taxon>
        <taxon>Flavobacteriia</taxon>
        <taxon>Flavobacteriales</taxon>
        <taxon>Flavobacteriaceae</taxon>
        <taxon>Poritiphilus</taxon>
    </lineage>
</organism>
<comment type="caution">
    <text evidence="1">The sequence shown here is derived from an EMBL/GenBank/DDBJ whole genome shotgun (WGS) entry which is preliminary data.</text>
</comment>
<dbReference type="EMBL" id="WXYO01000006">
    <property type="protein sequence ID" value="NAS12909.1"/>
    <property type="molecule type" value="Genomic_DNA"/>
</dbReference>
<proteinExistence type="predicted"/>
<evidence type="ECO:0008006" key="3">
    <source>
        <dbReference type="Google" id="ProtNLM"/>
    </source>
</evidence>
<keyword evidence="2" id="KW-1185">Reference proteome</keyword>
<accession>A0A6L9EF41</accession>
<sequence>MKPTFYLTALLLLLYSCGSLSGIHEGERLMPALGALGKADKNLISEDFLFLGNPVISSPVALSVRQHAFNRSSFKKFEDRNRFYEKKQDLQYTDSLPKPTYISLQFVDRITLKGQLNEEENSDVRKYLSKDNDCRMVSEVSLVLEEELSSMIMHAEQLQLATDRGKFVLELITRSDTKRITVPAGAVFDYKLSGFCWDKDNYGNKQIAAIIPRGDHCPNGTERKANRLENDKTLLKL</sequence>
<evidence type="ECO:0000313" key="1">
    <source>
        <dbReference type="EMBL" id="NAS12909.1"/>
    </source>
</evidence>
<dbReference type="Proteomes" id="UP000475249">
    <property type="component" value="Unassembled WGS sequence"/>
</dbReference>
<reference evidence="1 2" key="1">
    <citation type="submission" date="2020-01" db="EMBL/GenBank/DDBJ databases">
        <title>Bacteria diversity of Porities sp.</title>
        <authorList>
            <person name="Wang G."/>
        </authorList>
    </citation>
    <scope>NUCLEOTIDE SEQUENCE [LARGE SCALE GENOMIC DNA]</scope>
    <source>
        <strain evidence="1 2">R33</strain>
    </source>
</reference>
<protein>
    <recommendedName>
        <fullName evidence="3">Lipoprotein</fullName>
    </recommendedName>
</protein>
<evidence type="ECO:0000313" key="2">
    <source>
        <dbReference type="Proteomes" id="UP000475249"/>
    </source>
</evidence>
<dbReference type="PROSITE" id="PS51257">
    <property type="entry name" value="PROKAR_LIPOPROTEIN"/>
    <property type="match status" value="1"/>
</dbReference>
<dbReference type="AlphaFoldDB" id="A0A6L9EF41"/>
<gene>
    <name evidence="1" type="ORF">GTQ38_12900</name>
</gene>
<dbReference type="RefSeq" id="WP_161435960.1">
    <property type="nucleotide sequence ID" value="NZ_WXYO01000006.1"/>
</dbReference>